<name>A0A2N0D7C5_RHISU</name>
<keyword evidence="1" id="KW-1133">Transmembrane helix</keyword>
<sequence>MGEFMYAPKVFISMAAVLVAFFCAMLWTQDSVLSAFTDSLLCAVLIQMGYFLGVLFLVWHEDMSRPARALDIPGKAVGPRS</sequence>
<reference evidence="2 3" key="1">
    <citation type="submission" date="2017-11" db="EMBL/GenBank/DDBJ databases">
        <authorList>
            <person name="Han C.G."/>
        </authorList>
    </citation>
    <scope>NUCLEOTIDE SEQUENCE [LARGE SCALE GENOMIC DNA]</scope>
    <source>
        <strain evidence="2 3">HCNT1</strain>
    </source>
</reference>
<dbReference type="RefSeq" id="WP_051336699.1">
    <property type="nucleotide sequence ID" value="NZ_CP104144.1"/>
</dbReference>
<feature type="transmembrane region" description="Helical" evidence="1">
    <location>
        <begin position="40"/>
        <end position="59"/>
    </location>
</feature>
<keyword evidence="1" id="KW-0472">Membrane</keyword>
<protein>
    <submittedName>
        <fullName evidence="2">Exopolysaccharide production repressor exox</fullName>
    </submittedName>
</protein>
<keyword evidence="1" id="KW-0812">Transmembrane</keyword>
<feature type="transmembrane region" description="Helical" evidence="1">
    <location>
        <begin position="6"/>
        <end position="28"/>
    </location>
</feature>
<dbReference type="AlphaFoldDB" id="A0A2N0D7C5"/>
<reference evidence="2 3" key="2">
    <citation type="submission" date="2017-12" db="EMBL/GenBank/DDBJ databases">
        <title>Genome sequence of Rhizobium sullae HCNT1 isolated from Sulla coronaria nodules and featuring peculiar denitrification phenotypes.</title>
        <authorList>
            <person name="De Diego-Diaz B."/>
            <person name="Treu L."/>
            <person name="Campanaro S."/>
            <person name="Da Silva Duarte V."/>
            <person name="Basaglia M."/>
            <person name="Favaro L."/>
            <person name="Casella S."/>
            <person name="Squartini A."/>
        </authorList>
    </citation>
    <scope>NUCLEOTIDE SEQUENCE [LARGE SCALE GENOMIC DNA]</scope>
    <source>
        <strain evidence="2 3">HCNT1</strain>
    </source>
</reference>
<dbReference type="InterPro" id="IPR024239">
    <property type="entry name" value="SyrA"/>
</dbReference>
<evidence type="ECO:0000313" key="3">
    <source>
        <dbReference type="Proteomes" id="UP000232164"/>
    </source>
</evidence>
<dbReference type="Pfam" id="PF11089">
    <property type="entry name" value="SyrA"/>
    <property type="match status" value="1"/>
</dbReference>
<dbReference type="EMBL" id="PIQN01000014">
    <property type="protein sequence ID" value="PKA41987.1"/>
    <property type="molecule type" value="Genomic_DNA"/>
</dbReference>
<proteinExistence type="predicted"/>
<organism evidence="2 3">
    <name type="scientific">Rhizobium sullae</name>
    <name type="common">Rhizobium hedysari</name>
    <dbReference type="NCBI Taxonomy" id="50338"/>
    <lineage>
        <taxon>Bacteria</taxon>
        <taxon>Pseudomonadati</taxon>
        <taxon>Pseudomonadota</taxon>
        <taxon>Alphaproteobacteria</taxon>
        <taxon>Hyphomicrobiales</taxon>
        <taxon>Rhizobiaceae</taxon>
        <taxon>Rhizobium/Agrobacterium group</taxon>
        <taxon>Rhizobium</taxon>
    </lineage>
</organism>
<gene>
    <name evidence="2" type="ORF">CWR43_17765</name>
</gene>
<evidence type="ECO:0000313" key="2">
    <source>
        <dbReference type="EMBL" id="PKA41987.1"/>
    </source>
</evidence>
<evidence type="ECO:0000256" key="1">
    <source>
        <dbReference type="SAM" id="Phobius"/>
    </source>
</evidence>
<comment type="caution">
    <text evidence="2">The sequence shown here is derived from an EMBL/GenBank/DDBJ whole genome shotgun (WGS) entry which is preliminary data.</text>
</comment>
<accession>A0A2N0D7C5</accession>
<dbReference type="Proteomes" id="UP000232164">
    <property type="component" value="Unassembled WGS sequence"/>
</dbReference>